<feature type="domain" description="PTS EIIA type-1" evidence="7">
    <location>
        <begin position="38"/>
        <end position="142"/>
    </location>
</feature>
<keyword evidence="6" id="KW-0418">Kinase</keyword>
<name>A0A2N5NYF5_MEDGN</name>
<dbReference type="SUPFAM" id="SSF51261">
    <property type="entry name" value="Duplicated hybrid motif"/>
    <property type="match status" value="1"/>
</dbReference>
<accession>A0A2N5NYF5</accession>
<dbReference type="NCBIfam" id="TIGR00830">
    <property type="entry name" value="PTBA"/>
    <property type="match status" value="1"/>
</dbReference>
<dbReference type="PANTHER" id="PTHR45008">
    <property type="entry name" value="PTS SYSTEM GLUCOSE-SPECIFIC EIIA COMPONENT"/>
    <property type="match status" value="1"/>
</dbReference>
<reference evidence="8" key="2">
    <citation type="journal article" date="2020" name="Cell Host Microbe">
        <title>Functional and Genomic Variation between Human-Derived Isolates of Lachnospiraceae Reveals Inter- and Intra-Species Diversity.</title>
        <authorList>
            <person name="Sorbara M.T."/>
            <person name="Littmann E.R."/>
            <person name="Fontana E."/>
            <person name="Moody T.U."/>
            <person name="Kohout C.E."/>
            <person name="Gjonbalaj M."/>
            <person name="Eaton V."/>
            <person name="Seok R."/>
            <person name="Leiner I.M."/>
            <person name="Pamer E.G."/>
        </authorList>
    </citation>
    <scope>NUCLEOTIDE SEQUENCE</scope>
    <source>
        <strain evidence="8">MSK.15.32</strain>
    </source>
</reference>
<comment type="subcellular location">
    <subcellularLocation>
        <location evidence="1">Cytoplasm</location>
    </subcellularLocation>
</comment>
<dbReference type="Proteomes" id="UP001296580">
    <property type="component" value="Unassembled WGS sequence"/>
</dbReference>
<dbReference type="Pfam" id="PF00358">
    <property type="entry name" value="PTS_EIIA_1"/>
    <property type="match status" value="1"/>
</dbReference>
<evidence type="ECO:0000313" key="9">
    <source>
        <dbReference type="EMBL" id="PLT75297.1"/>
    </source>
</evidence>
<evidence type="ECO:0000256" key="5">
    <source>
        <dbReference type="ARBA" id="ARBA00022683"/>
    </source>
</evidence>
<proteinExistence type="predicted"/>
<protein>
    <submittedName>
        <fullName evidence="9">PTS glucose transporter subunit IIA</fullName>
    </submittedName>
</protein>
<evidence type="ECO:0000256" key="1">
    <source>
        <dbReference type="ARBA" id="ARBA00004496"/>
    </source>
</evidence>
<dbReference type="PANTHER" id="PTHR45008:SF1">
    <property type="entry name" value="PTS SYSTEM GLUCOSE-SPECIFIC EIIA COMPONENT"/>
    <property type="match status" value="1"/>
</dbReference>
<dbReference type="RefSeq" id="WP_009245289.1">
    <property type="nucleotide sequence ID" value="NZ_BAABXV010000001.1"/>
</dbReference>
<dbReference type="Gene3D" id="2.70.70.10">
    <property type="entry name" value="Glucose Permease (Domain IIA)"/>
    <property type="match status" value="1"/>
</dbReference>
<reference evidence="8" key="3">
    <citation type="submission" date="2020-02" db="EMBL/GenBank/DDBJ databases">
        <authorList>
            <person name="Littmann E."/>
            <person name="Sorbara M."/>
        </authorList>
    </citation>
    <scope>NUCLEOTIDE SEQUENCE</scope>
    <source>
        <strain evidence="8">MSK.15.32</strain>
    </source>
</reference>
<reference evidence="9 10" key="1">
    <citation type="journal article" date="2017" name="Genome Med.">
        <title>A novel Ruminococcus gnavus clade enriched in inflammatory bowel disease patients.</title>
        <authorList>
            <person name="Hall A.B."/>
            <person name="Yassour M."/>
            <person name="Sauk J."/>
            <person name="Garner A."/>
            <person name="Jiang X."/>
            <person name="Arthur T."/>
            <person name="Lagoudas G.K."/>
            <person name="Vatanen T."/>
            <person name="Fornelos N."/>
            <person name="Wilson R."/>
            <person name="Bertha M."/>
            <person name="Cohen M."/>
            <person name="Garber J."/>
            <person name="Khalili H."/>
            <person name="Gevers D."/>
            <person name="Ananthakrishnan A.N."/>
            <person name="Kugathasan S."/>
            <person name="Lander E.S."/>
            <person name="Blainey P."/>
            <person name="Vlamakis H."/>
            <person name="Xavier R.J."/>
            <person name="Huttenhower C."/>
        </authorList>
    </citation>
    <scope>NUCLEOTIDE SEQUENCE [LARGE SCALE GENOMIC DNA]</scope>
    <source>
        <strain evidence="9 10">RJX1124</strain>
    </source>
</reference>
<sequence length="167" mass="17942">MNFFERIRGTKKRKEAQESGIIYSPLKGTVIPLKEIPDPVFAEGILGFGCGIQPTSEMVYAPFDGAIVQVSDTKHAVGLRSADGTEVLIHVGMDTVEMNGNGFTTFVKTGDNVKKGEKLIEFSISEIEAAGYSSVTAVVVCSVSEAEKIKVLKADEIQTGEALLKVE</sequence>
<dbReference type="PROSITE" id="PS51093">
    <property type="entry name" value="PTS_EIIA_TYPE_1"/>
    <property type="match status" value="1"/>
</dbReference>
<gene>
    <name evidence="9" type="ORF">CDL26_01145</name>
    <name evidence="8" type="ORF">G4993_13795</name>
</gene>
<comment type="caution">
    <text evidence="9">The sequence shown here is derived from an EMBL/GenBank/DDBJ whole genome shotgun (WGS) entry which is preliminary data.</text>
</comment>
<dbReference type="PROSITE" id="PS00371">
    <property type="entry name" value="PTS_EIIA_TYPE_1_HIS"/>
    <property type="match status" value="1"/>
</dbReference>
<dbReference type="EMBL" id="NIHS01000001">
    <property type="protein sequence ID" value="PLT75297.1"/>
    <property type="molecule type" value="Genomic_DNA"/>
</dbReference>
<keyword evidence="2" id="KW-0813">Transport</keyword>
<dbReference type="AlphaFoldDB" id="A0A2N5NYF5"/>
<evidence type="ECO:0000313" key="8">
    <source>
        <dbReference type="EMBL" id="NSI59453.1"/>
    </source>
</evidence>
<dbReference type="FunFam" id="2.70.70.10:FF:000001">
    <property type="entry name" value="PTS system glucose-specific IIA component"/>
    <property type="match status" value="1"/>
</dbReference>
<keyword evidence="4" id="KW-0808">Transferase</keyword>
<evidence type="ECO:0000256" key="3">
    <source>
        <dbReference type="ARBA" id="ARBA00022597"/>
    </source>
</evidence>
<keyword evidence="3 9" id="KW-0762">Sugar transport</keyword>
<evidence type="ECO:0000259" key="7">
    <source>
        <dbReference type="PROSITE" id="PS51093"/>
    </source>
</evidence>
<evidence type="ECO:0000256" key="4">
    <source>
        <dbReference type="ARBA" id="ARBA00022679"/>
    </source>
</evidence>
<keyword evidence="5" id="KW-0598">Phosphotransferase system</keyword>
<evidence type="ECO:0000313" key="10">
    <source>
        <dbReference type="Proteomes" id="UP000234891"/>
    </source>
</evidence>
<dbReference type="EMBL" id="JAAIRV010000033">
    <property type="protein sequence ID" value="NSI59453.1"/>
    <property type="molecule type" value="Genomic_DNA"/>
</dbReference>
<evidence type="ECO:0000256" key="2">
    <source>
        <dbReference type="ARBA" id="ARBA00022448"/>
    </source>
</evidence>
<evidence type="ECO:0000256" key="6">
    <source>
        <dbReference type="ARBA" id="ARBA00022777"/>
    </source>
</evidence>
<dbReference type="InterPro" id="IPR050890">
    <property type="entry name" value="PTS_EIIA_component"/>
</dbReference>
<dbReference type="GO" id="GO:0016301">
    <property type="term" value="F:kinase activity"/>
    <property type="evidence" value="ECO:0007669"/>
    <property type="project" value="UniProtKB-KW"/>
</dbReference>
<dbReference type="GO" id="GO:0009401">
    <property type="term" value="P:phosphoenolpyruvate-dependent sugar phosphotransferase system"/>
    <property type="evidence" value="ECO:0007669"/>
    <property type="project" value="UniProtKB-KW"/>
</dbReference>
<dbReference type="InterPro" id="IPR001127">
    <property type="entry name" value="PTS_EIIA_1_perm"/>
</dbReference>
<dbReference type="Proteomes" id="UP000234891">
    <property type="component" value="Unassembled WGS sequence"/>
</dbReference>
<dbReference type="InterPro" id="IPR011055">
    <property type="entry name" value="Dup_hybrid_motif"/>
</dbReference>
<dbReference type="GO" id="GO:0005737">
    <property type="term" value="C:cytoplasm"/>
    <property type="evidence" value="ECO:0007669"/>
    <property type="project" value="UniProtKB-SubCell"/>
</dbReference>
<organism evidence="9 10">
    <name type="scientific">Mediterraneibacter gnavus</name>
    <name type="common">Ruminococcus gnavus</name>
    <dbReference type="NCBI Taxonomy" id="33038"/>
    <lineage>
        <taxon>Bacteria</taxon>
        <taxon>Bacillati</taxon>
        <taxon>Bacillota</taxon>
        <taxon>Clostridia</taxon>
        <taxon>Lachnospirales</taxon>
        <taxon>Lachnospiraceae</taxon>
        <taxon>Mediterraneibacter</taxon>
    </lineage>
</organism>